<protein>
    <submittedName>
        <fullName evidence="1">Uncharacterized protein</fullName>
    </submittedName>
</protein>
<organism evidence="1 2">
    <name type="scientific">Anaplasma phagocytophilum str. ApNP</name>
    <dbReference type="NCBI Taxonomy" id="1359153"/>
    <lineage>
        <taxon>Bacteria</taxon>
        <taxon>Pseudomonadati</taxon>
        <taxon>Pseudomonadota</taxon>
        <taxon>Alphaproteobacteria</taxon>
        <taxon>Rickettsiales</taxon>
        <taxon>Anaplasmataceae</taxon>
        <taxon>Anaplasma</taxon>
        <taxon>phagocytophilum group</taxon>
    </lineage>
</organism>
<evidence type="ECO:0000313" key="2">
    <source>
        <dbReference type="Proteomes" id="UP000033385"/>
    </source>
</evidence>
<dbReference type="EMBL" id="LANW01000001">
    <property type="protein sequence ID" value="KJV66663.1"/>
    <property type="molecule type" value="Genomic_DNA"/>
</dbReference>
<dbReference type="AlphaFoldDB" id="A0A0F3NF21"/>
<accession>A0A0F3NF21</accession>
<gene>
    <name evidence="1" type="ORF">APHNP_1822</name>
</gene>
<reference evidence="1 2" key="1">
    <citation type="submission" date="2015-01" db="EMBL/GenBank/DDBJ databases">
        <title>Genome Sequencing of Rickettsiales.</title>
        <authorList>
            <person name="Daugherty S.C."/>
            <person name="Su Q."/>
            <person name="Abolude K."/>
            <person name="Beier-Sexton M."/>
            <person name="Carlyon J.A."/>
            <person name="Carter R."/>
            <person name="Day N.P."/>
            <person name="Dumler S.J."/>
            <person name="Dyachenko V."/>
            <person name="Godinez A."/>
            <person name="Kurtti T.J."/>
            <person name="Lichay M."/>
            <person name="Mullins K.E."/>
            <person name="Ott S."/>
            <person name="Pappas-Brown V."/>
            <person name="Paris D.H."/>
            <person name="Patel P."/>
            <person name="Richards A.L."/>
            <person name="Sadzewicz L."/>
            <person name="Sears K."/>
            <person name="Seidman D."/>
            <person name="Sengamalay N."/>
            <person name="Stenos J."/>
            <person name="Tallon L.J."/>
            <person name="Vincent G."/>
            <person name="Fraser C.M."/>
            <person name="Munderloh U."/>
            <person name="Dunning-Hotopp J.C."/>
        </authorList>
    </citation>
    <scope>NUCLEOTIDE SEQUENCE [LARGE SCALE GENOMIC DNA]</scope>
    <source>
        <strain evidence="1 2">ApNP</strain>
    </source>
</reference>
<name>A0A0F3NF21_ANAPH</name>
<sequence length="44" mass="5126">MPESQLRAIVASQGNAKRNVRVVNWKTYAIYGKIDNDNWVMFIQ</sequence>
<comment type="caution">
    <text evidence="1">The sequence shown here is derived from an EMBL/GenBank/DDBJ whole genome shotgun (WGS) entry which is preliminary data.</text>
</comment>
<evidence type="ECO:0000313" key="1">
    <source>
        <dbReference type="EMBL" id="KJV66663.1"/>
    </source>
</evidence>
<proteinExistence type="predicted"/>
<dbReference type="Proteomes" id="UP000033385">
    <property type="component" value="Unassembled WGS sequence"/>
</dbReference>
<dbReference type="PATRIC" id="fig|1359153.3.peg.1867"/>